<dbReference type="Pfam" id="PF12770">
    <property type="entry name" value="CHAT"/>
    <property type="match status" value="1"/>
</dbReference>
<protein>
    <submittedName>
        <fullName evidence="2">CHAT domain-containing protein</fullName>
    </submittedName>
</protein>
<reference evidence="2" key="1">
    <citation type="submission" date="2022-01" db="EMBL/GenBank/DDBJ databases">
        <title>Comparative genomics reveals a dynamic genome evolution in the ectomycorrhizal milk-cap (Lactarius) mushrooms.</title>
        <authorList>
            <consortium name="DOE Joint Genome Institute"/>
            <person name="Lebreton A."/>
            <person name="Tang N."/>
            <person name="Kuo A."/>
            <person name="LaButti K."/>
            <person name="Drula E."/>
            <person name="Barry K."/>
            <person name="Clum A."/>
            <person name="Lipzen A."/>
            <person name="Mousain D."/>
            <person name="Ng V."/>
            <person name="Wang R."/>
            <person name="Wang X."/>
            <person name="Dai Y."/>
            <person name="Henrissat B."/>
            <person name="Grigoriev I.V."/>
            <person name="Guerin-Laguette A."/>
            <person name="Yu F."/>
            <person name="Martin F.M."/>
        </authorList>
    </citation>
    <scope>NUCLEOTIDE SEQUENCE</scope>
    <source>
        <strain evidence="2">QP</strain>
    </source>
</reference>
<feature type="domain" description="CHAT" evidence="1">
    <location>
        <begin position="753"/>
        <end position="1035"/>
    </location>
</feature>
<organism evidence="2 3">
    <name type="scientific">Lactarius akahatsu</name>
    <dbReference type="NCBI Taxonomy" id="416441"/>
    <lineage>
        <taxon>Eukaryota</taxon>
        <taxon>Fungi</taxon>
        <taxon>Dikarya</taxon>
        <taxon>Basidiomycota</taxon>
        <taxon>Agaricomycotina</taxon>
        <taxon>Agaricomycetes</taxon>
        <taxon>Russulales</taxon>
        <taxon>Russulaceae</taxon>
        <taxon>Lactarius</taxon>
    </lineage>
</organism>
<dbReference type="InterPro" id="IPR024983">
    <property type="entry name" value="CHAT_dom"/>
</dbReference>
<gene>
    <name evidence="2" type="ORF">EDB92DRAFT_1986967</name>
</gene>
<comment type="caution">
    <text evidence="2">The sequence shown here is derived from an EMBL/GenBank/DDBJ whole genome shotgun (WGS) entry which is preliminary data.</text>
</comment>
<accession>A0AAD4LJ73</accession>
<proteinExistence type="predicted"/>
<evidence type="ECO:0000313" key="2">
    <source>
        <dbReference type="EMBL" id="KAH8992715.1"/>
    </source>
</evidence>
<sequence length="1035" mass="116960">MHPQVSIDDIEITFLQGTRSQFPRSHCIHIVGVQSLAIGRFMRYGWFEEKEDLDKCILHFTEAILLPPVPTAAPGLSIVELLFRLALVLLHRSKKFEQLDDVRCAVEYLRCLRALPLDSSDLLRNKVTESLVEALYFHVRLGTQDPRRNMEEMLVLCRELLASDISTHFPTAAFTSLCLAIETEPHGPLLDEVIGCLREAVKACPPHSHLHQVRLTLADALRHRFAMTHSRDDYEDARALFEKVVDPNHSGENLGSEQLLALLGLYRLAYNRANYFKNPEYFEEAMSHCRFMLGNASLPKDIRSFLTEELLRIVSSQGTAVFEDLSYFDGIRETYSKAAIEDNILKLKDLLSNTRLGTPGNSKYLDSLAGWYRTKFSLTNDTIDIEESIKYWRLLLDATDVLSNSRSGYLIRLCTTLNVAFRGTNEIRYLDESIIVCYDILKLEGTERTHFDIIRMLLSSLFARLSLFNRTEDVNEVMRLIPLATDDRYAQAPARFELSCTWAYIARRIGHPSISVAYAKAMTLMQDSLSFSPTVQIQHDRLVAMDDMCKRMPFDYASYQVGLGRLEAAIETLEQGRALLWSEMRGLRTPTTGPNEEDLPLARRLAGINQELETVAMSIAPSRRLETENSVTQGSDGFIDAFGRLFLRQRKLQEERDELISQLQGRPGFEGFSKTPSFATLQLAASHGPVIIINHCEWRCDILILPSNARPSLIPTAEDFFDRANKLNDCLLDARNNCGLDSPEYELALCFILSELYQLVGKPVIQRLRELGTPEQSRIWWCPTSVFCSLPLHAMGPIPPTNEVRAKPQYISDLYICSYTPTLSALIESRDRDSHPSGKSSLLLVAQPDISLPDAQAEIKVIQALSVQVTSLVSEDATSPAVVDGLRDHTLVHFTCHGTLERAKPFDASFELHGGDRLTLLEIVRSRLPSAEFAFLAACHTAELTEASVPDEGLHLVAAMQYCGFRSAVGTMWAMADIDGPDLARYFYKSMLSKKKEGIPYYERAAEALRDAVQRLRRKKRISLERWVNFVHYGA</sequence>
<dbReference type="AlphaFoldDB" id="A0AAD4LJ73"/>
<dbReference type="EMBL" id="JAKELL010000021">
    <property type="protein sequence ID" value="KAH8992715.1"/>
    <property type="molecule type" value="Genomic_DNA"/>
</dbReference>
<evidence type="ECO:0000313" key="3">
    <source>
        <dbReference type="Proteomes" id="UP001201163"/>
    </source>
</evidence>
<dbReference type="Proteomes" id="UP001201163">
    <property type="component" value="Unassembled WGS sequence"/>
</dbReference>
<keyword evidence="3" id="KW-1185">Reference proteome</keyword>
<evidence type="ECO:0000259" key="1">
    <source>
        <dbReference type="Pfam" id="PF12770"/>
    </source>
</evidence>
<name>A0AAD4LJ73_9AGAM</name>